<dbReference type="SMART" id="SM00060">
    <property type="entry name" value="FN3"/>
    <property type="match status" value="1"/>
</dbReference>
<reference evidence="2" key="1">
    <citation type="submission" date="2025-08" db="UniProtKB">
        <authorList>
            <consortium name="Ensembl"/>
        </authorList>
    </citation>
    <scope>IDENTIFICATION</scope>
</reference>
<dbReference type="CDD" id="cd00063">
    <property type="entry name" value="FN3"/>
    <property type="match status" value="1"/>
</dbReference>
<dbReference type="Gene3D" id="2.60.40.10">
    <property type="entry name" value="Immunoglobulins"/>
    <property type="match status" value="1"/>
</dbReference>
<keyword evidence="3" id="KW-1185">Reference proteome</keyword>
<accession>A0A671MLF6</accession>
<name>A0A671MLF6_9TELE</name>
<sequence length="123" mass="13158">MCEINGTVTFLIFCSAPDVPSIVMASSKESQSITVEFTSVSGATSYILRAETNDGSFFSEISVPGSPGTVTNLQPYTDYTLSVMSVNSAGRSQPSISVEAKTGIFFYSLSTLFDLEAKEMIHS</sequence>
<dbReference type="Pfam" id="PF00041">
    <property type="entry name" value="fn3"/>
    <property type="match status" value="1"/>
</dbReference>
<evidence type="ECO:0000259" key="1">
    <source>
        <dbReference type="PROSITE" id="PS50853"/>
    </source>
</evidence>
<dbReference type="PROSITE" id="PS50853">
    <property type="entry name" value="FN3"/>
    <property type="match status" value="1"/>
</dbReference>
<dbReference type="AlphaFoldDB" id="A0A671MLF6"/>
<reference evidence="2" key="2">
    <citation type="submission" date="2025-09" db="UniProtKB">
        <authorList>
            <consortium name="Ensembl"/>
        </authorList>
    </citation>
    <scope>IDENTIFICATION</scope>
</reference>
<protein>
    <recommendedName>
        <fullName evidence="1">Fibronectin type-III domain-containing protein</fullName>
    </recommendedName>
</protein>
<evidence type="ECO:0000313" key="3">
    <source>
        <dbReference type="Proteomes" id="UP000472260"/>
    </source>
</evidence>
<dbReference type="Ensembl" id="ENSSANT00000034765.1">
    <property type="protein sequence ID" value="ENSSANP00000032661.1"/>
    <property type="gene ID" value="ENSSANG00000016639.1"/>
</dbReference>
<dbReference type="Proteomes" id="UP000472260">
    <property type="component" value="Unassembled WGS sequence"/>
</dbReference>
<organism evidence="2 3">
    <name type="scientific">Sinocyclocheilus anshuiensis</name>
    <dbReference type="NCBI Taxonomy" id="1608454"/>
    <lineage>
        <taxon>Eukaryota</taxon>
        <taxon>Metazoa</taxon>
        <taxon>Chordata</taxon>
        <taxon>Craniata</taxon>
        <taxon>Vertebrata</taxon>
        <taxon>Euteleostomi</taxon>
        <taxon>Actinopterygii</taxon>
        <taxon>Neopterygii</taxon>
        <taxon>Teleostei</taxon>
        <taxon>Ostariophysi</taxon>
        <taxon>Cypriniformes</taxon>
        <taxon>Cyprinidae</taxon>
        <taxon>Cyprininae</taxon>
        <taxon>Sinocyclocheilus</taxon>
    </lineage>
</organism>
<dbReference type="SUPFAM" id="SSF49265">
    <property type="entry name" value="Fibronectin type III"/>
    <property type="match status" value="1"/>
</dbReference>
<dbReference type="InterPro" id="IPR013783">
    <property type="entry name" value="Ig-like_fold"/>
</dbReference>
<dbReference type="InterPro" id="IPR036116">
    <property type="entry name" value="FN3_sf"/>
</dbReference>
<dbReference type="InterPro" id="IPR003961">
    <property type="entry name" value="FN3_dom"/>
</dbReference>
<dbReference type="PANTHER" id="PTHR47135:SF1">
    <property type="entry name" value="FIBRONECTIN TYPE III DOMAIN-CONTAINING PROTEIN 7"/>
    <property type="match status" value="1"/>
</dbReference>
<evidence type="ECO:0000313" key="2">
    <source>
        <dbReference type="Ensembl" id="ENSSANP00000032661.1"/>
    </source>
</evidence>
<dbReference type="PANTHER" id="PTHR47135">
    <property type="entry name" value="FIBRONECTIN TYPE III DOMAIN-CONTAINING PROTEIN 7"/>
    <property type="match status" value="1"/>
</dbReference>
<proteinExistence type="predicted"/>
<feature type="domain" description="Fibronectin type-III" evidence="1">
    <location>
        <begin position="16"/>
        <end position="105"/>
    </location>
</feature>